<evidence type="ECO:0000256" key="1">
    <source>
        <dbReference type="SAM" id="MobiDB-lite"/>
    </source>
</evidence>
<reference evidence="2" key="1">
    <citation type="journal article" date="2019" name="bioRxiv">
        <title>The Genome of the Zebra Mussel, Dreissena polymorpha: A Resource for Invasive Species Research.</title>
        <authorList>
            <person name="McCartney M.A."/>
            <person name="Auch B."/>
            <person name="Kono T."/>
            <person name="Mallez S."/>
            <person name="Zhang Y."/>
            <person name="Obille A."/>
            <person name="Becker A."/>
            <person name="Abrahante J.E."/>
            <person name="Garbe J."/>
            <person name="Badalamenti J.P."/>
            <person name="Herman A."/>
            <person name="Mangelson H."/>
            <person name="Liachko I."/>
            <person name="Sullivan S."/>
            <person name="Sone E.D."/>
            <person name="Koren S."/>
            <person name="Silverstein K.A.T."/>
            <person name="Beckman K.B."/>
            <person name="Gohl D.M."/>
        </authorList>
    </citation>
    <scope>NUCLEOTIDE SEQUENCE</scope>
    <source>
        <strain evidence="2">Duluth1</strain>
        <tissue evidence="2">Whole animal</tissue>
    </source>
</reference>
<keyword evidence="3" id="KW-1185">Reference proteome</keyword>
<protein>
    <submittedName>
        <fullName evidence="2">Uncharacterized protein</fullName>
    </submittedName>
</protein>
<reference evidence="2" key="2">
    <citation type="submission" date="2020-11" db="EMBL/GenBank/DDBJ databases">
        <authorList>
            <person name="McCartney M.A."/>
            <person name="Auch B."/>
            <person name="Kono T."/>
            <person name="Mallez S."/>
            <person name="Becker A."/>
            <person name="Gohl D.M."/>
            <person name="Silverstein K.A.T."/>
            <person name="Koren S."/>
            <person name="Bechman K.B."/>
            <person name="Herman A."/>
            <person name="Abrahante J.E."/>
            <person name="Garbe J."/>
        </authorList>
    </citation>
    <scope>NUCLEOTIDE SEQUENCE</scope>
    <source>
        <strain evidence="2">Duluth1</strain>
        <tissue evidence="2">Whole animal</tissue>
    </source>
</reference>
<gene>
    <name evidence="2" type="ORF">DPMN_192537</name>
</gene>
<accession>A0A9D4B8G5</accession>
<proteinExistence type="predicted"/>
<dbReference type="EMBL" id="JAIWYP010000017">
    <property type="protein sequence ID" value="KAH3693136.1"/>
    <property type="molecule type" value="Genomic_DNA"/>
</dbReference>
<organism evidence="2 3">
    <name type="scientific">Dreissena polymorpha</name>
    <name type="common">Zebra mussel</name>
    <name type="synonym">Mytilus polymorpha</name>
    <dbReference type="NCBI Taxonomy" id="45954"/>
    <lineage>
        <taxon>Eukaryota</taxon>
        <taxon>Metazoa</taxon>
        <taxon>Spiralia</taxon>
        <taxon>Lophotrochozoa</taxon>
        <taxon>Mollusca</taxon>
        <taxon>Bivalvia</taxon>
        <taxon>Autobranchia</taxon>
        <taxon>Heteroconchia</taxon>
        <taxon>Euheterodonta</taxon>
        <taxon>Imparidentia</taxon>
        <taxon>Neoheterodontei</taxon>
        <taxon>Myida</taxon>
        <taxon>Dreissenoidea</taxon>
        <taxon>Dreissenidae</taxon>
        <taxon>Dreissena</taxon>
    </lineage>
</organism>
<evidence type="ECO:0000313" key="2">
    <source>
        <dbReference type="EMBL" id="KAH3693136.1"/>
    </source>
</evidence>
<evidence type="ECO:0000313" key="3">
    <source>
        <dbReference type="Proteomes" id="UP000828390"/>
    </source>
</evidence>
<comment type="caution">
    <text evidence="2">The sequence shown here is derived from an EMBL/GenBank/DDBJ whole genome shotgun (WGS) entry which is preliminary data.</text>
</comment>
<dbReference type="Proteomes" id="UP000828390">
    <property type="component" value="Unassembled WGS sequence"/>
</dbReference>
<dbReference type="AlphaFoldDB" id="A0A9D4B8G5"/>
<sequence length="65" mass="7268">MSGLLGLVASKEEAKGHSNRSQHAVEHRLRAHLKDWKPGGCHPGCRHNILLKFSEFKSDYQTICG</sequence>
<name>A0A9D4B8G5_DREPO</name>
<feature type="region of interest" description="Disordered" evidence="1">
    <location>
        <begin position="1"/>
        <end position="26"/>
    </location>
</feature>